<evidence type="ECO:0000313" key="2">
    <source>
        <dbReference type="Proteomes" id="UP000570474"/>
    </source>
</evidence>
<reference evidence="1 2" key="1">
    <citation type="submission" date="2020-04" db="EMBL/GenBank/DDBJ databases">
        <authorList>
            <person name="Yin C."/>
        </authorList>
    </citation>
    <scope>NUCLEOTIDE SEQUENCE [LARGE SCALE GENOMIC DNA]</scope>
    <source>
        <strain evidence="1 2">Ae27</strain>
    </source>
</reference>
<dbReference type="Proteomes" id="UP000570474">
    <property type="component" value="Unassembled WGS sequence"/>
</dbReference>
<dbReference type="RefSeq" id="WP_168873106.1">
    <property type="nucleotide sequence ID" value="NZ_JABAIA010000002.1"/>
</dbReference>
<organism evidence="1 2">
    <name type="scientific">Chitinophaga varians</name>
    <dbReference type="NCBI Taxonomy" id="2202339"/>
    <lineage>
        <taxon>Bacteria</taxon>
        <taxon>Pseudomonadati</taxon>
        <taxon>Bacteroidota</taxon>
        <taxon>Chitinophagia</taxon>
        <taxon>Chitinophagales</taxon>
        <taxon>Chitinophagaceae</taxon>
        <taxon>Chitinophaga</taxon>
    </lineage>
</organism>
<proteinExistence type="predicted"/>
<accession>A0A847RWM5</accession>
<comment type="caution">
    <text evidence="1">The sequence shown here is derived from an EMBL/GenBank/DDBJ whole genome shotgun (WGS) entry which is preliminary data.</text>
</comment>
<gene>
    <name evidence="1" type="ORF">HGH92_23165</name>
</gene>
<sequence length="385" mass="44111">MANVNNDTALLQSLKDYVASVDWAAEEDHFDTCEYIGEAFEALAAGVPEEEEQQLLGEILAKTYHQFHALPVILKLVYPLLVLTKTRKLHYRAEVLEFFTDIAEKHLYLRYRLLGLKPIKLDFIGDVYTTKEQTDASINKRLEYYDEIRRNADLIRDIIADENPAVSALAVKLYLLVLYVETPEAALEKIVAIRELIAARGDAALENLLIGSAIVLQQRVAQLPESLVIPGHYLNIARLFATPTTEDVVEGELLLQSQEQQYDSHPWADGYLAAMACAGVLLHERESKEEIDVILQAIKFQRNHSKKYPTDGPRWLPHQIMAEYLVARFFSEHWASLTKVAWDSLSENQQYILRKLSREMGIYTYLQSYMGLPAEKEEMKEWLPQ</sequence>
<evidence type="ECO:0000313" key="1">
    <source>
        <dbReference type="EMBL" id="NLR67226.1"/>
    </source>
</evidence>
<name>A0A847RWM5_9BACT</name>
<dbReference type="EMBL" id="JABAIA010000002">
    <property type="protein sequence ID" value="NLR67226.1"/>
    <property type="molecule type" value="Genomic_DNA"/>
</dbReference>
<keyword evidence="2" id="KW-1185">Reference proteome</keyword>
<protein>
    <submittedName>
        <fullName evidence="1">Uncharacterized protein</fullName>
    </submittedName>
</protein>
<dbReference type="AlphaFoldDB" id="A0A847RWM5"/>